<dbReference type="SUPFAM" id="SSF161098">
    <property type="entry name" value="MetI-like"/>
    <property type="match status" value="1"/>
</dbReference>
<feature type="transmembrane region" description="Helical" evidence="5">
    <location>
        <begin position="189"/>
        <end position="210"/>
    </location>
</feature>
<evidence type="ECO:0000256" key="5">
    <source>
        <dbReference type="RuleBase" id="RU363032"/>
    </source>
</evidence>
<feature type="transmembrane region" description="Helical" evidence="5">
    <location>
        <begin position="245"/>
        <end position="270"/>
    </location>
</feature>
<evidence type="ECO:0000313" key="7">
    <source>
        <dbReference type="EMBL" id="KKC33874.1"/>
    </source>
</evidence>
<dbReference type="EMBL" id="FOMB01000021">
    <property type="protein sequence ID" value="SFD10581.1"/>
    <property type="molecule type" value="Genomic_DNA"/>
</dbReference>
<accession>A0A0F5Q1B5</accession>
<dbReference type="InterPro" id="IPR000515">
    <property type="entry name" value="MetI-like"/>
</dbReference>
<protein>
    <submittedName>
        <fullName evidence="7">Peptide ABC transporter</fullName>
    </submittedName>
    <submittedName>
        <fullName evidence="8">Peptide/nickel transport system permease protein</fullName>
    </submittedName>
</protein>
<feature type="domain" description="ABC transmembrane type-1" evidence="6">
    <location>
        <begin position="74"/>
        <end position="267"/>
    </location>
</feature>
<dbReference type="RefSeq" id="WP_046170091.1">
    <property type="nucleotide sequence ID" value="NZ_FOMB01000021.1"/>
</dbReference>
<feature type="transmembrane region" description="Helical" evidence="5">
    <location>
        <begin position="109"/>
        <end position="133"/>
    </location>
</feature>
<dbReference type="GO" id="GO:0005886">
    <property type="term" value="C:plasma membrane"/>
    <property type="evidence" value="ECO:0007669"/>
    <property type="project" value="UniProtKB-SubCell"/>
</dbReference>
<proteinExistence type="inferred from homology"/>
<gene>
    <name evidence="8" type="ORF">SAMN04488059_12141</name>
    <name evidence="7" type="ORF">WH91_05990</name>
</gene>
<sequence>MFKVLRDLLRYNREFLCGTLLVSIILGVVIASFFAPYDEMMTYAVIPDMPPGPEYWLGTNSRGQDMFWQLAASMRNTLMFGIVVALISRVIAIAVGLISGYVGGKTDQIIMAFNDTLGALPNIPILLLLVFVLRDQMTWPVLALTAALLGWTHDSRLIRSVAMSLRTREFTRHAAFSGMRTGQILLREHLPYVMPIVFFTTMNNLIWAIGLEVTLSILGFSDINRPTIGGMIYWANAHSAMVAGIWWWIAVPMVAVVMLFIGLFLLAMSVNEYIDPRSRLARMGA</sequence>
<name>A0A0F5Q1B5_9HYPH</name>
<keyword evidence="9" id="KW-1185">Reference proteome</keyword>
<reference evidence="8 10" key="2">
    <citation type="submission" date="2016-10" db="EMBL/GenBank/DDBJ databases">
        <authorList>
            <person name="de Groot N.N."/>
        </authorList>
    </citation>
    <scope>NUCLEOTIDE SEQUENCE [LARGE SCALE GENOMIC DNA]</scope>
    <source>
        <strain evidence="8 10">CGMCC 1.10210</strain>
    </source>
</reference>
<evidence type="ECO:0000259" key="6">
    <source>
        <dbReference type="PROSITE" id="PS50928"/>
    </source>
</evidence>
<dbReference type="STRING" id="728005.SAMN04488059_12141"/>
<dbReference type="Gene3D" id="1.10.3720.10">
    <property type="entry name" value="MetI-like"/>
    <property type="match status" value="1"/>
</dbReference>
<reference evidence="7 9" key="1">
    <citation type="submission" date="2015-03" db="EMBL/GenBank/DDBJ databases">
        <authorList>
            <person name="Lepp D."/>
            <person name="Hassan Y.I."/>
            <person name="Li X.-Z."/>
            <person name="Zhou T."/>
        </authorList>
    </citation>
    <scope>NUCLEOTIDE SEQUENCE [LARGE SCALE GENOMIC DNA]</scope>
    <source>
        <strain evidence="7 9">Cr7-05</strain>
    </source>
</reference>
<evidence type="ECO:0000313" key="10">
    <source>
        <dbReference type="Proteomes" id="UP000182258"/>
    </source>
</evidence>
<evidence type="ECO:0000313" key="8">
    <source>
        <dbReference type="EMBL" id="SFD10581.1"/>
    </source>
</evidence>
<dbReference type="PATRIC" id="fig|728005.3.peg.3628"/>
<dbReference type="InterPro" id="IPR035906">
    <property type="entry name" value="MetI-like_sf"/>
</dbReference>
<dbReference type="AlphaFoldDB" id="A0A0F5Q1B5"/>
<evidence type="ECO:0000256" key="2">
    <source>
        <dbReference type="ARBA" id="ARBA00022692"/>
    </source>
</evidence>
<feature type="transmembrane region" description="Helical" evidence="5">
    <location>
        <begin position="78"/>
        <end position="102"/>
    </location>
</feature>
<evidence type="ECO:0000313" key="9">
    <source>
        <dbReference type="Proteomes" id="UP000033519"/>
    </source>
</evidence>
<dbReference type="Proteomes" id="UP000033519">
    <property type="component" value="Unassembled WGS sequence"/>
</dbReference>
<keyword evidence="5" id="KW-0813">Transport</keyword>
<dbReference type="OrthoDB" id="9805884at2"/>
<dbReference type="CDD" id="cd06261">
    <property type="entry name" value="TM_PBP2"/>
    <property type="match status" value="1"/>
</dbReference>
<feature type="transmembrane region" description="Helical" evidence="5">
    <location>
        <begin position="15"/>
        <end position="35"/>
    </location>
</feature>
<keyword evidence="4 5" id="KW-0472">Membrane</keyword>
<comment type="similarity">
    <text evidence="5">Belongs to the binding-protein-dependent transport system permease family.</text>
</comment>
<organism evidence="8 10">
    <name type="scientific">Devosia psychrophila</name>
    <dbReference type="NCBI Taxonomy" id="728005"/>
    <lineage>
        <taxon>Bacteria</taxon>
        <taxon>Pseudomonadati</taxon>
        <taxon>Pseudomonadota</taxon>
        <taxon>Alphaproteobacteria</taxon>
        <taxon>Hyphomicrobiales</taxon>
        <taxon>Devosiaceae</taxon>
        <taxon>Devosia</taxon>
    </lineage>
</organism>
<dbReference type="PANTHER" id="PTHR42729:SF1">
    <property type="entry name" value="OLIGO_DIPEPTIDE TRANSPORT, PERMEASE PROTEIN (DPPC-2)"/>
    <property type="match status" value="1"/>
</dbReference>
<dbReference type="GO" id="GO:0055085">
    <property type="term" value="P:transmembrane transport"/>
    <property type="evidence" value="ECO:0007669"/>
    <property type="project" value="InterPro"/>
</dbReference>
<keyword evidence="2 5" id="KW-0812">Transmembrane</keyword>
<evidence type="ECO:0000256" key="4">
    <source>
        <dbReference type="ARBA" id="ARBA00023136"/>
    </source>
</evidence>
<evidence type="ECO:0000256" key="3">
    <source>
        <dbReference type="ARBA" id="ARBA00022989"/>
    </source>
</evidence>
<dbReference type="PANTHER" id="PTHR42729">
    <property type="entry name" value="OLIGO/DIPEPTIDE TRANSPORT, PERMEASE PROTEIN (DPPC-2)"/>
    <property type="match status" value="1"/>
</dbReference>
<evidence type="ECO:0000256" key="1">
    <source>
        <dbReference type="ARBA" id="ARBA00004651"/>
    </source>
</evidence>
<dbReference type="PROSITE" id="PS50928">
    <property type="entry name" value="ABC_TM1"/>
    <property type="match status" value="1"/>
</dbReference>
<comment type="subcellular location">
    <subcellularLocation>
        <location evidence="1 5">Cell membrane</location>
        <topology evidence="1 5">Multi-pass membrane protein</topology>
    </subcellularLocation>
</comment>
<dbReference type="EMBL" id="LAPV01000074">
    <property type="protein sequence ID" value="KKC33874.1"/>
    <property type="molecule type" value="Genomic_DNA"/>
</dbReference>
<dbReference type="Proteomes" id="UP000182258">
    <property type="component" value="Unassembled WGS sequence"/>
</dbReference>
<keyword evidence="3 5" id="KW-1133">Transmembrane helix</keyword>
<dbReference type="Pfam" id="PF00528">
    <property type="entry name" value="BPD_transp_1"/>
    <property type="match status" value="1"/>
</dbReference>